<name>A0A2V5IQP5_9MICC</name>
<gene>
    <name evidence="2" type="ORF">CVS30_08640</name>
</gene>
<evidence type="ECO:0000256" key="1">
    <source>
        <dbReference type="SAM" id="Phobius"/>
    </source>
</evidence>
<protein>
    <submittedName>
        <fullName evidence="2">Uncharacterized protein</fullName>
    </submittedName>
</protein>
<feature type="transmembrane region" description="Helical" evidence="1">
    <location>
        <begin position="31"/>
        <end position="50"/>
    </location>
</feature>
<proteinExistence type="predicted"/>
<accession>A0A2V5IQP5</accession>
<dbReference type="PROSITE" id="PS51257">
    <property type="entry name" value="PROKAR_LIPOPROTEIN"/>
    <property type="match status" value="1"/>
</dbReference>
<keyword evidence="1" id="KW-0812">Transmembrane</keyword>
<keyword evidence="1" id="KW-0472">Membrane</keyword>
<keyword evidence="1" id="KW-1133">Transmembrane helix</keyword>
<dbReference type="EMBL" id="QJVC01000005">
    <property type="protein sequence ID" value="PYI38878.1"/>
    <property type="molecule type" value="Genomic_DNA"/>
</dbReference>
<comment type="caution">
    <text evidence="2">The sequence shown here is derived from an EMBL/GenBank/DDBJ whole genome shotgun (WGS) entry which is preliminary data.</text>
</comment>
<dbReference type="Proteomes" id="UP000247980">
    <property type="component" value="Unassembled WGS sequence"/>
</dbReference>
<reference evidence="2 3" key="1">
    <citation type="submission" date="2018-05" db="EMBL/GenBank/DDBJ databases">
        <title>Genetic diversity of glacier-inhabiting Cryobacterium bacteria in China and description of Cryobacterium mengkeensis sp. nov. and Arthrobacter glacialis sp. nov.</title>
        <authorList>
            <person name="Liu Q."/>
            <person name="Xin Y.-H."/>
        </authorList>
    </citation>
    <scope>NUCLEOTIDE SEQUENCE [LARGE SCALE GENOMIC DNA]</scope>
    <source>
        <strain evidence="2 3">B7</strain>
    </source>
</reference>
<dbReference type="AlphaFoldDB" id="A0A2V5IQP5"/>
<sequence length="61" mass="6362">MSQRSTFILLVVLGLLLLAVACLAAVLTGYFAWFLAIAGTALAIVGALGVRRIDRGRADGD</sequence>
<evidence type="ECO:0000313" key="2">
    <source>
        <dbReference type="EMBL" id="PYI38878.1"/>
    </source>
</evidence>
<keyword evidence="3" id="KW-1185">Reference proteome</keyword>
<organism evidence="2 3">
    <name type="scientific">Arthrobacter psychrolactophilus</name>
    <dbReference type="NCBI Taxonomy" id="92442"/>
    <lineage>
        <taxon>Bacteria</taxon>
        <taxon>Bacillati</taxon>
        <taxon>Actinomycetota</taxon>
        <taxon>Actinomycetes</taxon>
        <taxon>Micrococcales</taxon>
        <taxon>Micrococcaceae</taxon>
        <taxon>Arthrobacter</taxon>
    </lineage>
</organism>
<evidence type="ECO:0000313" key="3">
    <source>
        <dbReference type="Proteomes" id="UP000247980"/>
    </source>
</evidence>